<evidence type="ECO:0000313" key="2">
    <source>
        <dbReference type="Proteomes" id="UP000078572"/>
    </source>
</evidence>
<dbReference type="OrthoDB" id="8926554at2"/>
<dbReference type="Proteomes" id="UP000078572">
    <property type="component" value="Chromosome 1"/>
</dbReference>
<dbReference type="EMBL" id="CP016022">
    <property type="protein sequence ID" value="ANJ71492.1"/>
    <property type="molecule type" value="Genomic_DNA"/>
</dbReference>
<evidence type="ECO:0000313" key="1">
    <source>
        <dbReference type="EMBL" id="ANJ71492.1"/>
    </source>
</evidence>
<name>A0A191ZTT4_9RALS</name>
<gene>
    <name evidence="1" type="ORF">A9Y76_02910</name>
</gene>
<protein>
    <submittedName>
        <fullName evidence="1">Uncharacterized protein</fullName>
    </submittedName>
</protein>
<proteinExistence type="predicted"/>
<reference evidence="2" key="1">
    <citation type="submission" date="2016-06" db="EMBL/GenBank/DDBJ databases">
        <authorList>
            <person name="Xu Y."/>
            <person name="Nagy A."/>
            <person name="Yan X."/>
            <person name="Kim S.W."/>
            <person name="Haley B."/>
            <person name="Liu N.T."/>
            <person name="Nou X."/>
        </authorList>
    </citation>
    <scope>NUCLEOTIDE SEQUENCE [LARGE SCALE GENOMIC DNA]</scope>
    <source>
        <strain evidence="2">ATCC 49129</strain>
    </source>
</reference>
<organism evidence="1 2">
    <name type="scientific">Ralstonia insidiosa</name>
    <dbReference type="NCBI Taxonomy" id="190721"/>
    <lineage>
        <taxon>Bacteria</taxon>
        <taxon>Pseudomonadati</taxon>
        <taxon>Pseudomonadota</taxon>
        <taxon>Betaproteobacteria</taxon>
        <taxon>Burkholderiales</taxon>
        <taxon>Burkholderiaceae</taxon>
        <taxon>Ralstonia</taxon>
    </lineage>
</organism>
<keyword evidence="2" id="KW-1185">Reference proteome</keyword>
<dbReference type="AlphaFoldDB" id="A0A191ZTT4"/>
<dbReference type="GeneID" id="61524959"/>
<dbReference type="RefSeq" id="WP_064801842.1">
    <property type="nucleotide sequence ID" value="NZ_CP016022.1"/>
</dbReference>
<sequence>MTASTPDTPLHTEWPALLRGESRLEWLPTGTVVVVLAGSITLEYPPRWLAGEAYRIRQTFTEGHAYALETSGWWGLYADRPGGAQLRVLVPAEPTYRWSLLTTLRRWLAHLGVRQQTRRGRA</sequence>
<accession>A0A191ZTT4</accession>